<keyword evidence="1" id="KW-0472">Membrane</keyword>
<feature type="transmembrane region" description="Helical" evidence="1">
    <location>
        <begin position="20"/>
        <end position="43"/>
    </location>
</feature>
<organism evidence="2">
    <name type="scientific">marine sediment metagenome</name>
    <dbReference type="NCBI Taxonomy" id="412755"/>
    <lineage>
        <taxon>unclassified sequences</taxon>
        <taxon>metagenomes</taxon>
        <taxon>ecological metagenomes</taxon>
    </lineage>
</organism>
<comment type="caution">
    <text evidence="2">The sequence shown here is derived from an EMBL/GenBank/DDBJ whole genome shotgun (WGS) entry which is preliminary data.</text>
</comment>
<feature type="non-terminal residue" evidence="2">
    <location>
        <position position="1"/>
    </location>
</feature>
<keyword evidence="1" id="KW-0812">Transmembrane</keyword>
<evidence type="ECO:0000256" key="1">
    <source>
        <dbReference type="SAM" id="Phobius"/>
    </source>
</evidence>
<reference evidence="2" key="1">
    <citation type="journal article" date="2014" name="Front. Microbiol.">
        <title>High frequency of phylogenetically diverse reductive dehalogenase-homologous genes in deep subseafloor sedimentary metagenomes.</title>
        <authorList>
            <person name="Kawai M."/>
            <person name="Futagami T."/>
            <person name="Toyoda A."/>
            <person name="Takaki Y."/>
            <person name="Nishi S."/>
            <person name="Hori S."/>
            <person name="Arai W."/>
            <person name="Tsubouchi T."/>
            <person name="Morono Y."/>
            <person name="Uchiyama I."/>
            <person name="Ito T."/>
            <person name="Fujiyama A."/>
            <person name="Inagaki F."/>
            <person name="Takami H."/>
        </authorList>
    </citation>
    <scope>NUCLEOTIDE SEQUENCE</scope>
    <source>
        <strain evidence="2">Expedition CK06-06</strain>
    </source>
</reference>
<sequence>RFNYGEKAYFQAFSYPTSMALALTPTDGVIFFPMSVAVPTLMYS</sequence>
<dbReference type="EMBL" id="BART01012122">
    <property type="protein sequence ID" value="GAG77177.1"/>
    <property type="molecule type" value="Genomic_DNA"/>
</dbReference>
<proteinExistence type="predicted"/>
<gene>
    <name evidence="2" type="ORF">S01H4_25467</name>
</gene>
<keyword evidence="1" id="KW-1133">Transmembrane helix</keyword>
<accession>X1B794</accession>
<dbReference type="AlphaFoldDB" id="X1B794"/>
<protein>
    <submittedName>
        <fullName evidence="2">Uncharacterized protein</fullName>
    </submittedName>
</protein>
<evidence type="ECO:0000313" key="2">
    <source>
        <dbReference type="EMBL" id="GAG77177.1"/>
    </source>
</evidence>
<name>X1B794_9ZZZZ</name>